<dbReference type="GO" id="GO:0005737">
    <property type="term" value="C:cytoplasm"/>
    <property type="evidence" value="ECO:0007669"/>
    <property type="project" value="TreeGrafter"/>
</dbReference>
<dbReference type="PANTHER" id="PTHR13620:SF105">
    <property type="entry name" value="OS01G0737700 PROTEIN"/>
    <property type="match status" value="1"/>
</dbReference>
<organism evidence="4">
    <name type="scientific">Catalpa bungei</name>
    <dbReference type="NCBI Taxonomy" id="265496"/>
    <lineage>
        <taxon>Eukaryota</taxon>
        <taxon>Viridiplantae</taxon>
        <taxon>Streptophyta</taxon>
        <taxon>Embryophyta</taxon>
        <taxon>Tracheophyta</taxon>
        <taxon>Spermatophyta</taxon>
        <taxon>Magnoliopsida</taxon>
        <taxon>eudicotyledons</taxon>
        <taxon>Gunneridae</taxon>
        <taxon>Pentapetalae</taxon>
        <taxon>asterids</taxon>
        <taxon>lamiids</taxon>
        <taxon>Lamiales</taxon>
        <taxon>Bignoniaceae</taxon>
        <taxon>Catalpeae</taxon>
        <taxon>Catalpa</taxon>
    </lineage>
</organism>
<keyword evidence="2" id="KW-0378">Hydrolase</keyword>
<dbReference type="PANTHER" id="PTHR13620">
    <property type="entry name" value="3-5 EXONUCLEASE"/>
    <property type="match status" value="1"/>
</dbReference>
<dbReference type="GO" id="GO:0006139">
    <property type="term" value="P:nucleobase-containing compound metabolic process"/>
    <property type="evidence" value="ECO:0007669"/>
    <property type="project" value="InterPro"/>
</dbReference>
<evidence type="ECO:0000313" key="4">
    <source>
        <dbReference type="EMBL" id="AMP82907.1"/>
    </source>
</evidence>
<reference evidence="4" key="1">
    <citation type="submission" date="2015-10" db="EMBL/GenBank/DDBJ databases">
        <title>Development and characterization of simple sequence repeats loci for Catalpa bungei (Catalpa scop) using next-generation sequencing.</title>
        <authorList>
            <person name="Wang P."/>
        </authorList>
    </citation>
    <scope>NUCLEOTIDE SEQUENCE</scope>
</reference>
<dbReference type="CDD" id="cd06141">
    <property type="entry name" value="WRN_exo"/>
    <property type="match status" value="1"/>
</dbReference>
<dbReference type="Gene3D" id="3.30.420.10">
    <property type="entry name" value="Ribonuclease H-like superfamily/Ribonuclease H"/>
    <property type="match status" value="1"/>
</dbReference>
<dbReference type="FunFam" id="3.30.420.10:FF:000054">
    <property type="entry name" value="Werner Syndrome-like exonuclease"/>
    <property type="match status" value="1"/>
</dbReference>
<dbReference type="SMART" id="SM00474">
    <property type="entry name" value="35EXOc"/>
    <property type="match status" value="1"/>
</dbReference>
<name>A0A142CD04_9LAMI</name>
<evidence type="ECO:0000259" key="3">
    <source>
        <dbReference type="SMART" id="SM00474"/>
    </source>
</evidence>
<protein>
    <recommendedName>
        <fullName evidence="3">3'-5' exonuclease domain-containing protein</fullName>
    </recommendedName>
</protein>
<evidence type="ECO:0000256" key="1">
    <source>
        <dbReference type="ARBA" id="ARBA00022722"/>
    </source>
</evidence>
<dbReference type="SUPFAM" id="SSF53098">
    <property type="entry name" value="Ribonuclease H-like"/>
    <property type="match status" value="1"/>
</dbReference>
<dbReference type="GO" id="GO:0008408">
    <property type="term" value="F:3'-5' exonuclease activity"/>
    <property type="evidence" value="ECO:0007669"/>
    <property type="project" value="InterPro"/>
</dbReference>
<dbReference type="Pfam" id="PF01612">
    <property type="entry name" value="DNA_pol_A_exo1"/>
    <property type="match status" value="1"/>
</dbReference>
<accession>A0A142CD04</accession>
<keyword evidence="1" id="KW-0540">Nuclease</keyword>
<dbReference type="InterPro" id="IPR012337">
    <property type="entry name" value="RNaseH-like_sf"/>
</dbReference>
<dbReference type="GO" id="GO:0003676">
    <property type="term" value="F:nucleic acid binding"/>
    <property type="evidence" value="ECO:0007669"/>
    <property type="project" value="InterPro"/>
</dbReference>
<sequence length="242" mass="27157">MTSAAVQLAHPQTTTRANGIVDHELPYETHNTYDVFLFGDSILTTVTHDGDIASQWISDVESFHRSRLQHLIVGLDVEWRPSFNRYIQNPVATLQLSVGRRCLIFQLIYCSSIPTSLVDFLANPNYTFVGVGVSKDLEKLEEDYGFGYNTKTVDLRSLAAEAYGRKELKNAGVKELTRVVLEKELDKPKRVTMSRWDNQWLTPVQVRYACVDAFVCFKIGRILNASSSSSAGASSSSASRRR</sequence>
<dbReference type="AlphaFoldDB" id="A0A142CD04"/>
<dbReference type="EMBL" id="KT893774">
    <property type="protein sequence ID" value="AMP82907.1"/>
    <property type="molecule type" value="mRNA"/>
</dbReference>
<dbReference type="InterPro" id="IPR002562">
    <property type="entry name" value="3'-5'_exonuclease_dom"/>
</dbReference>
<proteinExistence type="evidence at transcript level"/>
<evidence type="ECO:0000256" key="2">
    <source>
        <dbReference type="ARBA" id="ARBA00022801"/>
    </source>
</evidence>
<dbReference type="GO" id="GO:0005634">
    <property type="term" value="C:nucleus"/>
    <property type="evidence" value="ECO:0007669"/>
    <property type="project" value="TreeGrafter"/>
</dbReference>
<dbReference type="InterPro" id="IPR051132">
    <property type="entry name" value="3-5_Exonuclease_domain"/>
</dbReference>
<dbReference type="InterPro" id="IPR036397">
    <property type="entry name" value="RNaseH_sf"/>
</dbReference>
<feature type="domain" description="3'-5' exonuclease" evidence="3">
    <location>
        <begin position="54"/>
        <end position="228"/>
    </location>
</feature>